<proteinExistence type="predicted"/>
<accession>A0A6L2JB30</accession>
<reference evidence="2" key="1">
    <citation type="journal article" date="2019" name="Sci. Rep.">
        <title>Draft genome of Tanacetum cinerariifolium, the natural source of mosquito coil.</title>
        <authorList>
            <person name="Yamashiro T."/>
            <person name="Shiraishi A."/>
            <person name="Satake H."/>
            <person name="Nakayama K."/>
        </authorList>
    </citation>
    <scope>NUCLEOTIDE SEQUENCE</scope>
</reference>
<evidence type="ECO:0000256" key="1">
    <source>
        <dbReference type="SAM" id="MobiDB-lite"/>
    </source>
</evidence>
<sequence length="448" mass="51634">METIRRFVPIESESQAAESKAREGSSKIGESLKRSAKEGLRQEQKVEKEIAQQRDIIAKQAEKQRDMKIMFEPDDDDEVWKNHHSQELIEWKLYDSCGVYFLMLGEVIIHMLVEKKYPLPQDDEIQDVDDEEYKKKPEAPPSSSSRSVSSNYEVPKIKSTSLLTVLVLAILEPIVLSSIPKFTTQALTTTISTFIPYTHQSTQIPTPTTTKSTTSTPIVPESKSLFAINLRVFDFENELQELKQNRKPDNGDRDEDPLVGSDQGGSTERKYMTSTIKQRLQSMILKGPKRQRFYEYVTNRKSRHDVYSTMRIMRVVSVTIKKWYGYGYLKEIFIKSADQKLYKLIEGDFPRLHMNDIKYLLLLVAQNNLNNLNGHVIVYLVVGLCMYTRTIVIQSRVEDLQLGVEGYQKNLNISKARTHNIDLSRRAPYTSLSDPQGVIYDDKLKMKM</sequence>
<dbReference type="EMBL" id="BKCJ010000553">
    <property type="protein sequence ID" value="GEU34223.1"/>
    <property type="molecule type" value="Genomic_DNA"/>
</dbReference>
<feature type="compositionally biased region" description="Basic and acidic residues" evidence="1">
    <location>
        <begin position="19"/>
        <end position="48"/>
    </location>
</feature>
<feature type="region of interest" description="Disordered" evidence="1">
    <location>
        <begin position="243"/>
        <end position="270"/>
    </location>
</feature>
<gene>
    <name evidence="2" type="ORF">Tci_006201</name>
</gene>
<organism evidence="2">
    <name type="scientific">Tanacetum cinerariifolium</name>
    <name type="common">Dalmatian daisy</name>
    <name type="synonym">Chrysanthemum cinerariifolium</name>
    <dbReference type="NCBI Taxonomy" id="118510"/>
    <lineage>
        <taxon>Eukaryota</taxon>
        <taxon>Viridiplantae</taxon>
        <taxon>Streptophyta</taxon>
        <taxon>Embryophyta</taxon>
        <taxon>Tracheophyta</taxon>
        <taxon>Spermatophyta</taxon>
        <taxon>Magnoliopsida</taxon>
        <taxon>eudicotyledons</taxon>
        <taxon>Gunneridae</taxon>
        <taxon>Pentapetalae</taxon>
        <taxon>asterids</taxon>
        <taxon>campanulids</taxon>
        <taxon>Asterales</taxon>
        <taxon>Asteraceae</taxon>
        <taxon>Asteroideae</taxon>
        <taxon>Anthemideae</taxon>
        <taxon>Anthemidinae</taxon>
        <taxon>Tanacetum</taxon>
    </lineage>
</organism>
<evidence type="ECO:0000313" key="2">
    <source>
        <dbReference type="EMBL" id="GEU34223.1"/>
    </source>
</evidence>
<protein>
    <submittedName>
        <fullName evidence="2">Uncharacterized protein</fullName>
    </submittedName>
</protein>
<feature type="region of interest" description="Disordered" evidence="1">
    <location>
        <begin position="13"/>
        <end position="48"/>
    </location>
</feature>
<comment type="caution">
    <text evidence="2">The sequence shown here is derived from an EMBL/GenBank/DDBJ whole genome shotgun (WGS) entry which is preliminary data.</text>
</comment>
<name>A0A6L2JB30_TANCI</name>
<dbReference type="AlphaFoldDB" id="A0A6L2JB30"/>
<feature type="region of interest" description="Disordered" evidence="1">
    <location>
        <begin position="130"/>
        <end position="150"/>
    </location>
</feature>